<reference evidence="2" key="1">
    <citation type="journal article" date="2020" name="Stud. Mycol.">
        <title>101 Dothideomycetes genomes: a test case for predicting lifestyles and emergence of pathogens.</title>
        <authorList>
            <person name="Haridas S."/>
            <person name="Albert R."/>
            <person name="Binder M."/>
            <person name="Bloem J."/>
            <person name="Labutti K."/>
            <person name="Salamov A."/>
            <person name="Andreopoulos B."/>
            <person name="Baker S."/>
            <person name="Barry K."/>
            <person name="Bills G."/>
            <person name="Bluhm B."/>
            <person name="Cannon C."/>
            <person name="Castanera R."/>
            <person name="Culley D."/>
            <person name="Daum C."/>
            <person name="Ezra D."/>
            <person name="Gonzalez J."/>
            <person name="Henrissat B."/>
            <person name="Kuo A."/>
            <person name="Liang C."/>
            <person name="Lipzen A."/>
            <person name="Lutzoni F."/>
            <person name="Magnuson J."/>
            <person name="Mondo S."/>
            <person name="Nolan M."/>
            <person name="Ohm R."/>
            <person name="Pangilinan J."/>
            <person name="Park H.-J."/>
            <person name="Ramirez L."/>
            <person name="Alfaro M."/>
            <person name="Sun H."/>
            <person name="Tritt A."/>
            <person name="Yoshinaga Y."/>
            <person name="Zwiers L.-H."/>
            <person name="Turgeon B."/>
            <person name="Goodwin S."/>
            <person name="Spatafora J."/>
            <person name="Crous P."/>
            <person name="Grigoriev I."/>
        </authorList>
    </citation>
    <scope>NUCLEOTIDE SEQUENCE</scope>
    <source>
        <strain evidence="2">CBS 119925</strain>
    </source>
</reference>
<dbReference type="CDD" id="cd06578">
    <property type="entry name" value="HemD"/>
    <property type="match status" value="1"/>
</dbReference>
<dbReference type="OrthoDB" id="5595751at2759"/>
<dbReference type="PANTHER" id="PTHR12390">
    <property type="entry name" value="UROPORPHYRINOGEN III SYNTHASE"/>
    <property type="match status" value="1"/>
</dbReference>
<dbReference type="Gene3D" id="3.40.50.10090">
    <property type="match status" value="2"/>
</dbReference>
<dbReference type="Pfam" id="PF02602">
    <property type="entry name" value="HEM4"/>
    <property type="match status" value="1"/>
</dbReference>
<dbReference type="SUPFAM" id="SSF69618">
    <property type="entry name" value="HemD-like"/>
    <property type="match status" value="1"/>
</dbReference>
<accession>A0A6A6V8D2</accession>
<dbReference type="EMBL" id="MU006575">
    <property type="protein sequence ID" value="KAF2746868.1"/>
    <property type="molecule type" value="Genomic_DNA"/>
</dbReference>
<dbReference type="InterPro" id="IPR003754">
    <property type="entry name" value="4pyrrol_synth_uPrphyn_synth"/>
</dbReference>
<dbReference type="PANTHER" id="PTHR12390:SF0">
    <property type="entry name" value="UROPORPHYRINOGEN-III SYNTHASE"/>
    <property type="match status" value="1"/>
</dbReference>
<dbReference type="Proteomes" id="UP000799440">
    <property type="component" value="Unassembled WGS sequence"/>
</dbReference>
<dbReference type="GO" id="GO:0004852">
    <property type="term" value="F:uroporphyrinogen-III synthase activity"/>
    <property type="evidence" value="ECO:0007669"/>
    <property type="project" value="InterPro"/>
</dbReference>
<dbReference type="InterPro" id="IPR036108">
    <property type="entry name" value="4pyrrol_syn_uPrphyn_synt_sf"/>
</dbReference>
<gene>
    <name evidence="2" type="ORF">M011DRAFT_68970</name>
</gene>
<dbReference type="FunFam" id="3.40.50.10090:FF:000011">
    <property type="entry name" value="Uroporphyrinogen-III synthase (UroS), putative"/>
    <property type="match status" value="1"/>
</dbReference>
<dbReference type="UniPathway" id="UPA00251">
    <property type="reaction ID" value="UER00320"/>
</dbReference>
<dbReference type="GO" id="GO:0006780">
    <property type="term" value="P:uroporphyrinogen III biosynthetic process"/>
    <property type="evidence" value="ECO:0007669"/>
    <property type="project" value="InterPro"/>
</dbReference>
<dbReference type="AlphaFoldDB" id="A0A6A6V8D2"/>
<dbReference type="GO" id="GO:0006782">
    <property type="term" value="P:protoporphyrinogen IX biosynthetic process"/>
    <property type="evidence" value="ECO:0007669"/>
    <property type="project" value="UniProtKB-UniPathway"/>
</dbReference>
<sequence length="303" mass="32796">MAANAGSRGPILLLKTRSVPEDTYEDYFSAAGYEPVFVPVLEHIIKKDAMAQVRQYIRDGAFLPAAGLPKYGGIIFTSQRAVEAFAELVAAIRKEDPESLHRWLPASVPLYAVGPATARGLRGIGLPCPVIGEESGTGEVLSSVILEHYNNVYNGPSNPAILFLVGDKRRDIIPKTLQSPSLPAKKQIPVHELVVYETGEMHSFKTNFAAIYQDNLRRGQSMQWIVVFSPTGCRAMLEGLGVLDEQTGRVRPGARVADNVHVATIGPTTRDYLLNQFGFSPDVCADAPSAEGVGDGIRAFFGS</sequence>
<evidence type="ECO:0000313" key="3">
    <source>
        <dbReference type="Proteomes" id="UP000799440"/>
    </source>
</evidence>
<organism evidence="2 3">
    <name type="scientific">Sporormia fimetaria CBS 119925</name>
    <dbReference type="NCBI Taxonomy" id="1340428"/>
    <lineage>
        <taxon>Eukaryota</taxon>
        <taxon>Fungi</taxon>
        <taxon>Dikarya</taxon>
        <taxon>Ascomycota</taxon>
        <taxon>Pezizomycotina</taxon>
        <taxon>Dothideomycetes</taxon>
        <taxon>Pleosporomycetidae</taxon>
        <taxon>Pleosporales</taxon>
        <taxon>Sporormiaceae</taxon>
        <taxon>Sporormia</taxon>
    </lineage>
</organism>
<protein>
    <submittedName>
        <fullName evidence="2">Uroporphyrinogen-III synthase-like protein</fullName>
    </submittedName>
</protein>
<name>A0A6A6V8D2_9PLEO</name>
<keyword evidence="3" id="KW-1185">Reference proteome</keyword>
<evidence type="ECO:0000313" key="2">
    <source>
        <dbReference type="EMBL" id="KAF2746868.1"/>
    </source>
</evidence>
<dbReference type="InterPro" id="IPR039793">
    <property type="entry name" value="UROS/Hem4"/>
</dbReference>
<dbReference type="GO" id="GO:0005829">
    <property type="term" value="C:cytosol"/>
    <property type="evidence" value="ECO:0007669"/>
    <property type="project" value="TreeGrafter"/>
</dbReference>
<proteinExistence type="predicted"/>
<evidence type="ECO:0000259" key="1">
    <source>
        <dbReference type="Pfam" id="PF02602"/>
    </source>
</evidence>
<feature type="domain" description="Tetrapyrrole biosynthesis uroporphyrinogen III synthase" evidence="1">
    <location>
        <begin position="23"/>
        <end position="292"/>
    </location>
</feature>